<gene>
    <name evidence="3" type="ORF">CHU95_20670</name>
</gene>
<comment type="caution">
    <text evidence="3">The sequence shown here is derived from an EMBL/GenBank/DDBJ whole genome shotgun (WGS) entry which is preliminary data.</text>
</comment>
<keyword evidence="4" id="KW-1185">Reference proteome</keyword>
<protein>
    <recommendedName>
        <fullName evidence="2">Glycosyltransferase 2-like domain-containing protein</fullName>
    </recommendedName>
</protein>
<dbReference type="OrthoDB" id="115878at2"/>
<sequence>MRIVGYVEGYAENTLVGWAYSPDRQGERLVLLVECDGVPVAAGLANLDRQDVAAAGHGDGQCGFRIRVHLPPGQELVVREASTGTLAFSHANKAEQDDGTDGGDRPALRSDIVQGNVDNVLGTVIRGWCWQPSHPDRHVKVQAMVDGRIVAEAMANEIRGDLVNAGIGAGDHAFNLRMPYWCLDGRQRDVMVHAEGHGAIHEFAIPFLCFAGGPLSLLEQATTDANMRNPDTATAVRLLQCYLEQVQQQIPASIGFGFYPEWRAALTGTQKDDVPAAFAADRPGLNAAVQMIRQPDGAEWIAVLDQGALLYPGALSRIIDVMQTVDADIIYGDADLPVDGGLMPWFRPDWNYDLCLSQDYTRGLTLFRAALLREIGSCSSATLLRLRALLRQGPNGRIHHVPEVLSQLTRSPGPELALHARQAVLEHLHSRGADQAIVTTIDEHEGLRRVEWPSPKEPPFFSLIIPTRDRLSLVKAAVDSIEAKTVDARYEIIIIDNQSQQEETLDWLNEGQRRGRFRVIPYDAPFNFADMNNRAAEQARGTILGFINNDVELISGNWLTVAASHLERPEVGAVGARLRFSNGMIQHAGVVVGTGGLAENAFQTVHVDDTGYFHRTRVTGNYSAVTAACLFCRRSDFTILGGFDADNLPVAFNDVDFCLRLRETGALIVWTPDIELYHHESVSRGRDNTPERVARAMKEENFMRRRWKNLSMSDPHYNPNLNLDGVPFTGLALPPRHPWRIGR</sequence>
<evidence type="ECO:0000259" key="2">
    <source>
        <dbReference type="Pfam" id="PF00535"/>
    </source>
</evidence>
<feature type="region of interest" description="Disordered" evidence="1">
    <location>
        <begin position="88"/>
        <end position="109"/>
    </location>
</feature>
<dbReference type="InterPro" id="IPR001173">
    <property type="entry name" value="Glyco_trans_2-like"/>
</dbReference>
<evidence type="ECO:0000313" key="4">
    <source>
        <dbReference type="Proteomes" id="UP000216998"/>
    </source>
</evidence>
<dbReference type="InterPro" id="IPR029044">
    <property type="entry name" value="Nucleotide-diphossugar_trans"/>
</dbReference>
<dbReference type="PANTHER" id="PTHR43179:SF7">
    <property type="entry name" value="RHAMNOSYLTRANSFERASE WBBL"/>
    <property type="match status" value="1"/>
</dbReference>
<organism evidence="3 4">
    <name type="scientific">Niveispirillum lacus</name>
    <dbReference type="NCBI Taxonomy" id="1981099"/>
    <lineage>
        <taxon>Bacteria</taxon>
        <taxon>Pseudomonadati</taxon>
        <taxon>Pseudomonadota</taxon>
        <taxon>Alphaproteobacteria</taxon>
        <taxon>Rhodospirillales</taxon>
        <taxon>Azospirillaceae</taxon>
        <taxon>Niveispirillum</taxon>
    </lineage>
</organism>
<dbReference type="Proteomes" id="UP000216998">
    <property type="component" value="Unassembled WGS sequence"/>
</dbReference>
<feature type="compositionally biased region" description="Basic and acidic residues" evidence="1">
    <location>
        <begin position="92"/>
        <end position="108"/>
    </location>
</feature>
<dbReference type="Gene3D" id="3.90.550.10">
    <property type="entry name" value="Spore Coat Polysaccharide Biosynthesis Protein SpsA, Chain A"/>
    <property type="match status" value="2"/>
</dbReference>
<dbReference type="Pfam" id="PF00535">
    <property type="entry name" value="Glycos_transf_2"/>
    <property type="match status" value="1"/>
</dbReference>
<dbReference type="RefSeq" id="WP_094458240.1">
    <property type="nucleotide sequence ID" value="NZ_NOXU01000032.1"/>
</dbReference>
<evidence type="ECO:0000256" key="1">
    <source>
        <dbReference type="SAM" id="MobiDB-lite"/>
    </source>
</evidence>
<proteinExistence type="predicted"/>
<dbReference type="PANTHER" id="PTHR43179">
    <property type="entry name" value="RHAMNOSYLTRANSFERASE WBBL"/>
    <property type="match status" value="1"/>
</dbReference>
<feature type="domain" description="Glycosyltransferase 2-like" evidence="2">
    <location>
        <begin position="462"/>
        <end position="581"/>
    </location>
</feature>
<dbReference type="EMBL" id="NOXU01000032">
    <property type="protein sequence ID" value="OYQ31558.1"/>
    <property type="molecule type" value="Genomic_DNA"/>
</dbReference>
<accession>A0A255YQR6</accession>
<evidence type="ECO:0000313" key="3">
    <source>
        <dbReference type="EMBL" id="OYQ31558.1"/>
    </source>
</evidence>
<reference evidence="3 4" key="1">
    <citation type="submission" date="2017-07" db="EMBL/GenBank/DDBJ databases">
        <title>Niveispirillum cyanobacteriorum sp. nov., isolated from cyanobacterial aggregates in a eutrophic lake.</title>
        <authorList>
            <person name="Cai H."/>
        </authorList>
    </citation>
    <scope>NUCLEOTIDE SEQUENCE [LARGE SCALE GENOMIC DNA]</scope>
    <source>
        <strain evidence="4">TH1-14</strain>
    </source>
</reference>
<dbReference type="AlphaFoldDB" id="A0A255YQR6"/>
<dbReference type="SUPFAM" id="SSF53448">
    <property type="entry name" value="Nucleotide-diphospho-sugar transferases"/>
    <property type="match status" value="2"/>
</dbReference>
<name>A0A255YQR6_9PROT</name>